<comment type="caution">
    <text evidence="1">The sequence shown here is derived from an EMBL/GenBank/DDBJ whole genome shotgun (WGS) entry which is preliminary data.</text>
</comment>
<gene>
    <name evidence="1" type="ORF">C8046_08490</name>
</gene>
<sequence>MPRIGRPTILVTPAGHTARNQPEGVSVPSYTIREVHVVAPGTTCEHVLTVRYTVGAETSLRAASREQVHAWITAGNAFATHNARTGASAPVVARTSLRGTRYIATVANGRESDNLLSLPRF</sequence>
<evidence type="ECO:0008006" key="3">
    <source>
        <dbReference type="Google" id="ProtNLM"/>
    </source>
</evidence>
<evidence type="ECO:0000313" key="2">
    <source>
        <dbReference type="Proteomes" id="UP000245166"/>
    </source>
</evidence>
<protein>
    <recommendedName>
        <fullName evidence="3">DUF3892 domain-containing protein</fullName>
    </recommendedName>
</protein>
<dbReference type="Proteomes" id="UP000245166">
    <property type="component" value="Unassembled WGS sequence"/>
</dbReference>
<keyword evidence="2" id="KW-1185">Reference proteome</keyword>
<dbReference type="AlphaFoldDB" id="A0A2U1ZUM8"/>
<organism evidence="1 2">
    <name type="scientific">Serinibacter arcticus</name>
    <dbReference type="NCBI Taxonomy" id="1655435"/>
    <lineage>
        <taxon>Bacteria</taxon>
        <taxon>Bacillati</taxon>
        <taxon>Actinomycetota</taxon>
        <taxon>Actinomycetes</taxon>
        <taxon>Micrococcales</taxon>
        <taxon>Beutenbergiaceae</taxon>
        <taxon>Serinibacter</taxon>
    </lineage>
</organism>
<reference evidence="1 2" key="1">
    <citation type="submission" date="2018-03" db="EMBL/GenBank/DDBJ databases">
        <title>Genome assembly of novel Miniimonas species PCH200.</title>
        <authorList>
            <person name="Thakur V."/>
            <person name="Kumar V."/>
            <person name="Singh D."/>
        </authorList>
    </citation>
    <scope>NUCLEOTIDE SEQUENCE [LARGE SCALE GENOMIC DNA]</scope>
    <source>
        <strain evidence="1 2">PCH200</strain>
    </source>
</reference>
<name>A0A2U1ZUM8_9MICO</name>
<dbReference type="Pfam" id="PF13031">
    <property type="entry name" value="DUF3892"/>
    <property type="match status" value="1"/>
</dbReference>
<dbReference type="InterPro" id="IPR024997">
    <property type="entry name" value="DUF3892"/>
</dbReference>
<accession>A0A2U1ZUM8</accession>
<dbReference type="EMBL" id="PYHR01000002">
    <property type="protein sequence ID" value="PWD50686.1"/>
    <property type="molecule type" value="Genomic_DNA"/>
</dbReference>
<evidence type="ECO:0000313" key="1">
    <source>
        <dbReference type="EMBL" id="PWD50686.1"/>
    </source>
</evidence>
<proteinExistence type="predicted"/>